<dbReference type="GO" id="GO:0008270">
    <property type="term" value="F:zinc ion binding"/>
    <property type="evidence" value="ECO:0007669"/>
    <property type="project" value="TreeGrafter"/>
</dbReference>
<dbReference type="PANTHER" id="PTHR38430:SF1">
    <property type="entry name" value="PROTEIN-ARGININE KINASE ACTIVATOR PROTEIN"/>
    <property type="match status" value="1"/>
</dbReference>
<evidence type="ECO:0000256" key="2">
    <source>
        <dbReference type="SAM" id="MobiDB-lite"/>
    </source>
</evidence>
<keyword evidence="1" id="KW-0227">DNA damage</keyword>
<dbReference type="EMBL" id="JAMXLR010000092">
    <property type="protein sequence ID" value="MCO6047576.1"/>
    <property type="molecule type" value="Genomic_DNA"/>
</dbReference>
<keyword evidence="1" id="KW-0742">SOS response</keyword>
<feature type="region of interest" description="Disordered" evidence="2">
    <location>
        <begin position="150"/>
        <end position="181"/>
    </location>
</feature>
<gene>
    <name evidence="4" type="ORF">NG895_27035</name>
</gene>
<dbReference type="RefSeq" id="WP_252855686.1">
    <property type="nucleotide sequence ID" value="NZ_JAMXLR010000092.1"/>
</dbReference>
<dbReference type="GO" id="GO:1990169">
    <property type="term" value="P:stress response to copper ion"/>
    <property type="evidence" value="ECO:0007669"/>
    <property type="project" value="TreeGrafter"/>
</dbReference>
<dbReference type="GO" id="GO:0046870">
    <property type="term" value="F:cadmium ion binding"/>
    <property type="evidence" value="ECO:0007669"/>
    <property type="project" value="TreeGrafter"/>
</dbReference>
<organism evidence="4 5">
    <name type="scientific">Aeoliella straminimaris</name>
    <dbReference type="NCBI Taxonomy" id="2954799"/>
    <lineage>
        <taxon>Bacteria</taxon>
        <taxon>Pseudomonadati</taxon>
        <taxon>Planctomycetota</taxon>
        <taxon>Planctomycetia</taxon>
        <taxon>Pirellulales</taxon>
        <taxon>Lacipirellulaceae</taxon>
        <taxon>Aeoliella</taxon>
    </lineage>
</organism>
<dbReference type="SUPFAM" id="SSF46600">
    <property type="entry name" value="C-terminal UvrC-binding domain of UvrB"/>
    <property type="match status" value="1"/>
</dbReference>
<evidence type="ECO:0000259" key="3">
    <source>
        <dbReference type="PROSITE" id="PS50151"/>
    </source>
</evidence>
<evidence type="ECO:0000313" key="5">
    <source>
        <dbReference type="Proteomes" id="UP001155241"/>
    </source>
</evidence>
<dbReference type="PANTHER" id="PTHR38430">
    <property type="entry name" value="PROTEIN-ARGININE KINASE ACTIVATOR PROTEIN"/>
    <property type="match status" value="1"/>
</dbReference>
<dbReference type="GO" id="GO:0005507">
    <property type="term" value="F:copper ion binding"/>
    <property type="evidence" value="ECO:0007669"/>
    <property type="project" value="TreeGrafter"/>
</dbReference>
<accession>A0A9X2JJ78</accession>
<reference evidence="4" key="1">
    <citation type="submission" date="2022-06" db="EMBL/GenBank/DDBJ databases">
        <title>Aeoliella straminimaris, a novel planctomycete from sediments.</title>
        <authorList>
            <person name="Vitorino I.R."/>
            <person name="Lage O.M."/>
        </authorList>
    </citation>
    <scope>NUCLEOTIDE SEQUENCE</scope>
    <source>
        <strain evidence="4">ICT_H6.2</strain>
    </source>
</reference>
<dbReference type="InterPro" id="IPR025542">
    <property type="entry name" value="YacH"/>
</dbReference>
<dbReference type="Proteomes" id="UP001155241">
    <property type="component" value="Unassembled WGS sequence"/>
</dbReference>
<feature type="domain" description="UVR" evidence="3">
    <location>
        <begin position="133"/>
        <end position="168"/>
    </location>
</feature>
<dbReference type="PIRSF" id="PIRSF015034">
    <property type="entry name" value="YacH"/>
    <property type="match status" value="1"/>
</dbReference>
<dbReference type="Gene3D" id="4.10.860.10">
    <property type="entry name" value="UVR domain"/>
    <property type="match status" value="1"/>
</dbReference>
<dbReference type="PROSITE" id="PS50151">
    <property type="entry name" value="UVR"/>
    <property type="match status" value="1"/>
</dbReference>
<feature type="compositionally biased region" description="Basic and acidic residues" evidence="2">
    <location>
        <begin position="150"/>
        <end position="169"/>
    </location>
</feature>
<dbReference type="AlphaFoldDB" id="A0A9X2JJ78"/>
<sequence length="181" mass="20435">MKCQKCDKQATFHITDLVDGEPNELHLCEDCAQAFLAPPSSSDADEMMPAMAGLLAQQLAVGETAEELARLDKQVCPVCGISFREFRKQGRLGCPYDYTCFSEELEPLLLNIHDETRHVGKVPKGFGANAEQQTQLIRLRREMKEAVAREDYEQASKLRDEIREIEESRQLPPTEQPPTDL</sequence>
<protein>
    <submittedName>
        <fullName evidence="4">UvrB/UvrC motif-containing protein</fullName>
    </submittedName>
</protein>
<dbReference type="GO" id="GO:0050897">
    <property type="term" value="F:cobalt ion binding"/>
    <property type="evidence" value="ECO:0007669"/>
    <property type="project" value="TreeGrafter"/>
</dbReference>
<name>A0A9X2JJ78_9BACT</name>
<keyword evidence="5" id="KW-1185">Reference proteome</keyword>
<dbReference type="Pfam" id="PF02151">
    <property type="entry name" value="UVR"/>
    <property type="match status" value="1"/>
</dbReference>
<dbReference type="InterPro" id="IPR036876">
    <property type="entry name" value="UVR_dom_sf"/>
</dbReference>
<dbReference type="GO" id="GO:0009432">
    <property type="term" value="P:SOS response"/>
    <property type="evidence" value="ECO:0007669"/>
    <property type="project" value="UniProtKB-KW"/>
</dbReference>
<proteinExistence type="predicted"/>
<dbReference type="InterPro" id="IPR001943">
    <property type="entry name" value="UVR_dom"/>
</dbReference>
<evidence type="ECO:0000313" key="4">
    <source>
        <dbReference type="EMBL" id="MCO6047576.1"/>
    </source>
</evidence>
<dbReference type="GO" id="GO:1990170">
    <property type="term" value="P:stress response to cadmium ion"/>
    <property type="evidence" value="ECO:0007669"/>
    <property type="project" value="TreeGrafter"/>
</dbReference>
<evidence type="ECO:0000256" key="1">
    <source>
        <dbReference type="ARBA" id="ARBA00023236"/>
    </source>
</evidence>
<comment type="caution">
    <text evidence="4">The sequence shown here is derived from an EMBL/GenBank/DDBJ whole genome shotgun (WGS) entry which is preliminary data.</text>
</comment>